<dbReference type="SUPFAM" id="SSF50044">
    <property type="entry name" value="SH3-domain"/>
    <property type="match status" value="1"/>
</dbReference>
<evidence type="ECO:0000313" key="1">
    <source>
        <dbReference type="Ensembl" id="ENSCSRP00000024690.1"/>
    </source>
</evidence>
<reference evidence="1" key="1">
    <citation type="submission" date="2025-08" db="UniProtKB">
        <authorList>
            <consortium name="Ensembl"/>
        </authorList>
    </citation>
    <scope>IDENTIFICATION</scope>
</reference>
<dbReference type="PANTHER" id="PTHR22647:SF3">
    <property type="entry name" value="SH3 DOMAIN AND TETRATRICOPEPTIDE REPEAT-CONTAINING PROTEIN 1"/>
    <property type="match status" value="1"/>
</dbReference>
<dbReference type="Gene3D" id="2.30.30.40">
    <property type="entry name" value="SH3 Domains"/>
    <property type="match status" value="1"/>
</dbReference>
<sequence length="1243" mass="142535">RYCISETPSTKPMKNLFQSLSCYISLKLIMVKRKSGLPDPRLQGELRGRLRLLENDSREVMAVFSELSARLLSIHSDQDLIVVTFKTFEEIWKFLTYYSLGFINHCMENMLLDQSFWLCSQEENEDKEEAGIEVCINEESLNSMYRGLLIQEGKEDCICQAGSTPRKGRGVTGSIKGGALSPVRAAPGRETDTDRSLQSLLPSQGRPWTRWSWPRRTDWGYQRLISYASAVPEEISFQSGDKIEIIGYFIECLEWFVGRHMLTGQIGFVKTSHVKAETSGTEQQNVDFLDEEEKSFFAKERNVGEEDVVHLLKQTSNTEVCTVYRVEMPHLSSNTDSNRMREMVKESLMKCKDFQLQLKGTSSQGNDFPSSSNQQTCALAEEPCFYIQQDEEDQGSGVFQSLLLFLNCKEYEVHFKNLYDFSFPFLNTTFQGYTGEEELVDYFGLAREAAKKANLPWALTRLCFLLGRLSVRKLKFSQARVYFEEALGAIRGGFSDLYLVVALYTNLTVIYMKQKNKEKCAHIFDKVTSLLMGIPNYICSTDMESDILRYALKRTVLSQSKHAEARACFLLTRHYTKLKQYEEALPFLERLQLLNNDLDLQKRSLSADCYFKLAESYNQKCLPHIVLSCIKVASSQGSYTLMDSLRSIDLVTKNAPKLHRLRKAGQMLPSQIAPYLRQALSKAFTNEQQKLCSTIYLSLSELYSHHRRYGEAIVYMEKVLDFNTSAHAGETINHLVSLAWLYILHRQNTVALAILNTIVDSSLSSPQQLGVVYNMTAIALKRTNNINQAAVSYCKALHISEEADMVHNHAVVLANFGTLCLHLAANRLAEHYYVKAVKLFSGLPSLDCGHDFTQVLLRLGCYYANGTHKKRGRFYYEWALLVAMETNHLESQLQAVQLLCQFYTTVVPDEAQCVIYNEYQLSLARKMSDKVLEGQILETISRLYLSLGTERAYRSALEYTKRSLGIFIDLQKKEKEAYAWLQAGKIYYVLRQNELVDLYIQVAQDAALYNGDPNLGMELFEAAGDIFFNGTWEREKAVSFYRDRALPLAIKTGNKKAELRLCNKLVQLLLNLQDYEDSLEYAQVSLTLSVNLGNQLNERIAYHRLATIHHRLHQCELAEHFYLKALSLCSSPLEFDEETMYYVKVYLILGDIIFYDLKDPFDAAGYYHLALAAAMDLGNKKAQLKIYTRLAIIYHNFLMDREMSLFFYQRARTFATELNVRRINLAPDQYYKNATWLPVKNVM</sequence>
<dbReference type="InterPro" id="IPR042772">
    <property type="entry name" value="SH3TC1/SH3TC2"/>
</dbReference>
<dbReference type="InterPro" id="IPR036028">
    <property type="entry name" value="SH3-like_dom_sf"/>
</dbReference>
<evidence type="ECO:0000313" key="2">
    <source>
        <dbReference type="Proteomes" id="UP000694403"/>
    </source>
</evidence>
<keyword evidence="2" id="KW-1185">Reference proteome</keyword>
<dbReference type="InterPro" id="IPR011990">
    <property type="entry name" value="TPR-like_helical_dom_sf"/>
</dbReference>
<dbReference type="SUPFAM" id="SSF48452">
    <property type="entry name" value="TPR-like"/>
    <property type="match status" value="4"/>
</dbReference>
<reference evidence="1" key="2">
    <citation type="submission" date="2025-09" db="UniProtKB">
        <authorList>
            <consortium name="Ensembl"/>
        </authorList>
    </citation>
    <scope>IDENTIFICATION</scope>
</reference>
<dbReference type="PANTHER" id="PTHR22647">
    <property type="entry name" value="SH3 DOMAIN AND TETRATRICOPEPTIDE REPEATS CONTAINING PROTEIN"/>
    <property type="match status" value="1"/>
</dbReference>
<protein>
    <submittedName>
        <fullName evidence="1">SH3 domain and tetratricopeptide repeats 1</fullName>
    </submittedName>
</protein>
<organism evidence="1 2">
    <name type="scientific">Chelydra serpentina</name>
    <name type="common">Snapping turtle</name>
    <name type="synonym">Testudo serpentina</name>
    <dbReference type="NCBI Taxonomy" id="8475"/>
    <lineage>
        <taxon>Eukaryota</taxon>
        <taxon>Metazoa</taxon>
        <taxon>Chordata</taxon>
        <taxon>Craniata</taxon>
        <taxon>Vertebrata</taxon>
        <taxon>Euteleostomi</taxon>
        <taxon>Archelosauria</taxon>
        <taxon>Testudinata</taxon>
        <taxon>Testudines</taxon>
        <taxon>Cryptodira</taxon>
        <taxon>Durocryptodira</taxon>
        <taxon>Americhelydia</taxon>
        <taxon>Chelydroidea</taxon>
        <taxon>Chelydridae</taxon>
        <taxon>Chelydra</taxon>
    </lineage>
</organism>
<proteinExistence type="predicted"/>
<name>A0A8C3T4A6_CHESE</name>
<dbReference type="Ensembl" id="ENSCSRT00000025745.1">
    <property type="protein sequence ID" value="ENSCSRP00000024690.1"/>
    <property type="gene ID" value="ENSCSRG00000018389.1"/>
</dbReference>
<dbReference type="InterPro" id="IPR019734">
    <property type="entry name" value="TPR_rpt"/>
</dbReference>
<dbReference type="Gene3D" id="1.25.40.10">
    <property type="entry name" value="Tetratricopeptide repeat domain"/>
    <property type="match status" value="4"/>
</dbReference>
<dbReference type="AlphaFoldDB" id="A0A8C3T4A6"/>
<dbReference type="SMART" id="SM00028">
    <property type="entry name" value="TPR"/>
    <property type="match status" value="7"/>
</dbReference>
<dbReference type="Proteomes" id="UP000694403">
    <property type="component" value="Unplaced"/>
</dbReference>
<accession>A0A8C3T4A6</accession>